<dbReference type="EMBL" id="JAGMWT010000012">
    <property type="protein sequence ID" value="KAH7118796.1"/>
    <property type="molecule type" value="Genomic_DNA"/>
</dbReference>
<proteinExistence type="predicted"/>
<sequence length="107" mass="12389">MLGSTRHPPRTRILPPCPPMSMSPFFFALSPPTLALGPLHLGLTTTHHHHFADLLVVSTSSYQLHSTVHSTPPTRMPPTRNKYNNIWYPRVGSRTTFAERWWPWWDY</sequence>
<evidence type="ECO:0000313" key="2">
    <source>
        <dbReference type="Proteomes" id="UP000700596"/>
    </source>
</evidence>
<organism evidence="1 2">
    <name type="scientific">Dendryphion nanum</name>
    <dbReference type="NCBI Taxonomy" id="256645"/>
    <lineage>
        <taxon>Eukaryota</taxon>
        <taxon>Fungi</taxon>
        <taxon>Dikarya</taxon>
        <taxon>Ascomycota</taxon>
        <taxon>Pezizomycotina</taxon>
        <taxon>Dothideomycetes</taxon>
        <taxon>Pleosporomycetidae</taxon>
        <taxon>Pleosporales</taxon>
        <taxon>Torulaceae</taxon>
        <taxon>Dendryphion</taxon>
    </lineage>
</organism>
<protein>
    <submittedName>
        <fullName evidence="1">Uncharacterized protein</fullName>
    </submittedName>
</protein>
<evidence type="ECO:0000313" key="1">
    <source>
        <dbReference type="EMBL" id="KAH7118796.1"/>
    </source>
</evidence>
<comment type="caution">
    <text evidence="1">The sequence shown here is derived from an EMBL/GenBank/DDBJ whole genome shotgun (WGS) entry which is preliminary data.</text>
</comment>
<dbReference type="Proteomes" id="UP000700596">
    <property type="component" value="Unassembled WGS sequence"/>
</dbReference>
<gene>
    <name evidence="1" type="ORF">B0J11DRAFT_535292</name>
</gene>
<reference evidence="1" key="1">
    <citation type="journal article" date="2021" name="Nat. Commun.">
        <title>Genetic determinants of endophytism in the Arabidopsis root mycobiome.</title>
        <authorList>
            <person name="Mesny F."/>
            <person name="Miyauchi S."/>
            <person name="Thiergart T."/>
            <person name="Pickel B."/>
            <person name="Atanasova L."/>
            <person name="Karlsson M."/>
            <person name="Huettel B."/>
            <person name="Barry K.W."/>
            <person name="Haridas S."/>
            <person name="Chen C."/>
            <person name="Bauer D."/>
            <person name="Andreopoulos W."/>
            <person name="Pangilinan J."/>
            <person name="LaButti K."/>
            <person name="Riley R."/>
            <person name="Lipzen A."/>
            <person name="Clum A."/>
            <person name="Drula E."/>
            <person name="Henrissat B."/>
            <person name="Kohler A."/>
            <person name="Grigoriev I.V."/>
            <person name="Martin F.M."/>
            <person name="Hacquard S."/>
        </authorList>
    </citation>
    <scope>NUCLEOTIDE SEQUENCE</scope>
    <source>
        <strain evidence="1">MPI-CAGE-CH-0243</strain>
    </source>
</reference>
<name>A0A9P9DHL0_9PLEO</name>
<dbReference type="AlphaFoldDB" id="A0A9P9DHL0"/>
<accession>A0A9P9DHL0</accession>
<keyword evidence="2" id="KW-1185">Reference proteome</keyword>